<dbReference type="RefSeq" id="WP_301639365.1">
    <property type="nucleotide sequence ID" value="NZ_JAUEII010000010.1"/>
</dbReference>
<dbReference type="Proteomes" id="UP001167871">
    <property type="component" value="Unassembled WGS sequence"/>
</dbReference>
<name>A0ABT7X4N6_9BACE</name>
<organism evidence="1 2">
    <name type="scientific">Bacteroides gallinaceum</name>
    <dbReference type="NCBI Taxonomy" id="1462571"/>
    <lineage>
        <taxon>Bacteria</taxon>
        <taxon>Pseudomonadati</taxon>
        <taxon>Bacteroidota</taxon>
        <taxon>Bacteroidia</taxon>
        <taxon>Bacteroidales</taxon>
        <taxon>Bacteroidaceae</taxon>
        <taxon>Bacteroides</taxon>
    </lineage>
</organism>
<evidence type="ECO:0008006" key="3">
    <source>
        <dbReference type="Google" id="ProtNLM"/>
    </source>
</evidence>
<evidence type="ECO:0000313" key="1">
    <source>
        <dbReference type="EMBL" id="MDN0049036.1"/>
    </source>
</evidence>
<accession>A0ABT7X4N6</accession>
<dbReference type="Gene3D" id="1.25.40.10">
    <property type="entry name" value="Tetratricopeptide repeat domain"/>
    <property type="match status" value="2"/>
</dbReference>
<dbReference type="InterPro" id="IPR006597">
    <property type="entry name" value="Sel1-like"/>
</dbReference>
<reference evidence="1" key="2">
    <citation type="submission" date="2024-05" db="EMBL/GenBank/DDBJ databases">
        <title>Identification and characterization of horizontal gene transfer across gut microbiota members of farm animals based on homology search.</title>
        <authorList>
            <person name="Schwarzerova J."/>
            <person name="Nykrynova M."/>
            <person name="Jureckova K."/>
            <person name="Cejkova D."/>
            <person name="Rychlik I."/>
        </authorList>
    </citation>
    <scope>NUCLEOTIDE SEQUENCE</scope>
    <source>
        <strain evidence="1">84_SSukc20</strain>
    </source>
</reference>
<evidence type="ECO:0000313" key="2">
    <source>
        <dbReference type="Proteomes" id="UP001167871"/>
    </source>
</evidence>
<sequence length="717" mass="83563">MEEKNKVVSKRLQKQLKELIRNGQLEKAAIRLEPIAKVGNPNAQYQLGQLLFDIMRDKRDYTGIEKVVYWYEEAVKQGYAKALTALGELYFPGTWDACMRNVKQSPTFTLQTDLSKSLFYFVQASEKGERLWANSISLANLFHSVDATVDMKNEVMQTVLVLAREGNCDAAYHLIDEWWWHFRSPDRVPDILHLTPEELLHTDWFLTLLNYEVECQKKGEHVEDDAIRLLDELAKNGNQEALDMLTDIGLQVGGLVACWAGNSHYERQEYEKALDCYLAGNDIYKLGKMYERGEGTAPDAEKAFHYYVKAEDYYNMGRMYEQGIIGREKDLQKAFECYHKIIDRKIYKHYSEEWKEKILATRRSFSHLKKILFAQKDEIRMTIVAKEPESVCRFSFTSYGDCLFRIDWGDGQMEEINNEKGEEIHAGHTYAKKGEWNICLRSDETHTITSFHYTCEACTLKALNVTQCPILIDLYCVNQELKSLNVSRNPRLQRLVCRGNKLKILNIRKNNRLTQLDCSDNPLNYLNWHPRYSALLQVCIQNTTLFPDQYGFLDYLLKRNDGREVDVISEDSFEKLHLNLAYYMRCSNWKDIKEEVKNGVTSGKIHTWEKYRQAFAKICSMEVDKTNTNGKWKIVSDGWVHGEYNLGNGDYSPQDIEDVHMSWREWLATPVEAVEKEGWMMLPLTKPSKIAGQCFLGMTYENKWCDINLLRSRSFNL</sequence>
<dbReference type="Gene3D" id="3.80.10.10">
    <property type="entry name" value="Ribonuclease Inhibitor"/>
    <property type="match status" value="1"/>
</dbReference>
<dbReference type="InterPro" id="IPR050767">
    <property type="entry name" value="Sel1_AlgK"/>
</dbReference>
<reference evidence="1" key="1">
    <citation type="submission" date="2023-06" db="EMBL/GenBank/DDBJ databases">
        <authorList>
            <person name="Zeman M."/>
            <person name="Kubasova T."/>
            <person name="Jahodarova E."/>
            <person name="Nykrynova M."/>
            <person name="Rychlik I."/>
        </authorList>
    </citation>
    <scope>NUCLEOTIDE SEQUENCE</scope>
    <source>
        <strain evidence="1">84_SSukc20</strain>
    </source>
</reference>
<proteinExistence type="predicted"/>
<dbReference type="EMBL" id="JAUEII010000010">
    <property type="protein sequence ID" value="MDN0049036.1"/>
    <property type="molecule type" value="Genomic_DNA"/>
</dbReference>
<dbReference type="SMART" id="SM00671">
    <property type="entry name" value="SEL1"/>
    <property type="match status" value="3"/>
</dbReference>
<gene>
    <name evidence="1" type="ORF">QVO10_06490</name>
</gene>
<protein>
    <recommendedName>
        <fullName evidence="3">Sel1 repeat family protein</fullName>
    </recommendedName>
</protein>
<dbReference type="InterPro" id="IPR032675">
    <property type="entry name" value="LRR_dom_sf"/>
</dbReference>
<dbReference type="InterPro" id="IPR011990">
    <property type="entry name" value="TPR-like_helical_dom_sf"/>
</dbReference>
<dbReference type="PANTHER" id="PTHR11102:SF160">
    <property type="entry name" value="ERAD-ASSOCIATED E3 UBIQUITIN-PROTEIN LIGASE COMPONENT HRD3"/>
    <property type="match status" value="1"/>
</dbReference>
<comment type="caution">
    <text evidence="1">The sequence shown here is derived from an EMBL/GenBank/DDBJ whole genome shotgun (WGS) entry which is preliminary data.</text>
</comment>
<keyword evidence="2" id="KW-1185">Reference proteome</keyword>
<dbReference type="SUPFAM" id="SSF81901">
    <property type="entry name" value="HCP-like"/>
    <property type="match status" value="2"/>
</dbReference>
<dbReference type="Pfam" id="PF08238">
    <property type="entry name" value="Sel1"/>
    <property type="match status" value="4"/>
</dbReference>
<dbReference type="PANTHER" id="PTHR11102">
    <property type="entry name" value="SEL-1-LIKE PROTEIN"/>
    <property type="match status" value="1"/>
</dbReference>